<sequence length="471" mass="52104">MSCNRCSQSSSSPENFLLVCSRCNKYWHHRCHPPPLDNDDLVLLVRSKNAGDRENGLDGWICKRCVKSQAAGTYSKTAAQSLRPNPDDSNQGDLPPFVQSLQTQESLGLPLPNDKRKNDSSVATRSGRGLAGPSIEATTHELHTAEPIQHNDHGSQHLQQQGNHTGSQMRSLDDNRLPTATVKRLQVKRVLQEQHLDGPRVGCDYPINTELCLDQPAVPPSPKYARAQDGKKLVSSEYPPRVQQVMNPLHIKKPVARKEDTPPSSRSVTLFSQRVYSSFTSLSIDEAKHAQSVSAMKSSGGDRQEVGPRKDTPLGNPVGHDDIHMKDESDDLSGPPVLRFGGSTPILSSSETFSEQQGGSVKQEDCQTVQQQGAFQSHHQLKAHSSLKRTPKEGAKPLLGPDWLKARHSFVDDPWRCLCGPQRRMDGVSRRKKSTTKFLGDSGQSVATTDRELLGYLFCHDWVQQTQANIR</sequence>
<evidence type="ECO:0000256" key="4">
    <source>
        <dbReference type="PROSITE-ProRule" id="PRU00146"/>
    </source>
</evidence>
<dbReference type="InterPro" id="IPR019786">
    <property type="entry name" value="Zinc_finger_PHD-type_CS"/>
</dbReference>
<organism evidence="7 8">
    <name type="scientific">Suillus luteus UH-Slu-Lm8-n1</name>
    <dbReference type="NCBI Taxonomy" id="930992"/>
    <lineage>
        <taxon>Eukaryota</taxon>
        <taxon>Fungi</taxon>
        <taxon>Dikarya</taxon>
        <taxon>Basidiomycota</taxon>
        <taxon>Agaricomycotina</taxon>
        <taxon>Agaricomycetes</taxon>
        <taxon>Agaricomycetidae</taxon>
        <taxon>Boletales</taxon>
        <taxon>Suillineae</taxon>
        <taxon>Suillaceae</taxon>
        <taxon>Suillus</taxon>
    </lineage>
</organism>
<dbReference type="PROSITE" id="PS50016">
    <property type="entry name" value="ZF_PHD_2"/>
    <property type="match status" value="1"/>
</dbReference>
<dbReference type="SMART" id="SM00249">
    <property type="entry name" value="PHD"/>
    <property type="match status" value="1"/>
</dbReference>
<dbReference type="HOGENOM" id="CLU_580292_0_0_1"/>
<feature type="region of interest" description="Disordered" evidence="5">
    <location>
        <begin position="292"/>
        <end position="398"/>
    </location>
</feature>
<feature type="region of interest" description="Disordered" evidence="5">
    <location>
        <begin position="152"/>
        <end position="172"/>
    </location>
</feature>
<evidence type="ECO:0000313" key="8">
    <source>
        <dbReference type="Proteomes" id="UP000054485"/>
    </source>
</evidence>
<evidence type="ECO:0000256" key="2">
    <source>
        <dbReference type="ARBA" id="ARBA00022771"/>
    </source>
</evidence>
<evidence type="ECO:0000256" key="3">
    <source>
        <dbReference type="ARBA" id="ARBA00022833"/>
    </source>
</evidence>
<dbReference type="PROSITE" id="PS01359">
    <property type="entry name" value="ZF_PHD_1"/>
    <property type="match status" value="1"/>
</dbReference>
<protein>
    <recommendedName>
        <fullName evidence="6">PHD-type domain-containing protein</fullName>
    </recommendedName>
</protein>
<dbReference type="InterPro" id="IPR013083">
    <property type="entry name" value="Znf_RING/FYVE/PHD"/>
</dbReference>
<dbReference type="InParanoid" id="A0A0D0BW78"/>
<dbReference type="OrthoDB" id="10033786at2759"/>
<feature type="compositionally biased region" description="Polar residues" evidence="5">
    <location>
        <begin position="156"/>
        <end position="170"/>
    </location>
</feature>
<proteinExistence type="predicted"/>
<feature type="region of interest" description="Disordered" evidence="5">
    <location>
        <begin position="76"/>
        <end position="133"/>
    </location>
</feature>
<keyword evidence="1" id="KW-0479">Metal-binding</keyword>
<keyword evidence="2 4" id="KW-0863">Zinc-finger</keyword>
<feature type="compositionally biased region" description="Basic residues" evidence="5">
    <location>
        <begin position="379"/>
        <end position="389"/>
    </location>
</feature>
<dbReference type="InterPro" id="IPR011011">
    <property type="entry name" value="Znf_FYVE_PHD"/>
</dbReference>
<reference evidence="8" key="2">
    <citation type="submission" date="2015-01" db="EMBL/GenBank/DDBJ databases">
        <title>Evolutionary Origins and Diversification of the Mycorrhizal Mutualists.</title>
        <authorList>
            <consortium name="DOE Joint Genome Institute"/>
            <consortium name="Mycorrhizal Genomics Consortium"/>
            <person name="Kohler A."/>
            <person name="Kuo A."/>
            <person name="Nagy L.G."/>
            <person name="Floudas D."/>
            <person name="Copeland A."/>
            <person name="Barry K.W."/>
            <person name="Cichocki N."/>
            <person name="Veneault-Fourrey C."/>
            <person name="LaButti K."/>
            <person name="Lindquist E.A."/>
            <person name="Lipzen A."/>
            <person name="Lundell T."/>
            <person name="Morin E."/>
            <person name="Murat C."/>
            <person name="Riley R."/>
            <person name="Ohm R."/>
            <person name="Sun H."/>
            <person name="Tunlid A."/>
            <person name="Henrissat B."/>
            <person name="Grigoriev I.V."/>
            <person name="Hibbett D.S."/>
            <person name="Martin F."/>
        </authorList>
    </citation>
    <scope>NUCLEOTIDE SEQUENCE [LARGE SCALE GENOMIC DNA]</scope>
    <source>
        <strain evidence="8">UH-Slu-Lm8-n1</strain>
    </source>
</reference>
<accession>A0A0D0BW78</accession>
<feature type="compositionally biased region" description="Polar residues" evidence="5">
    <location>
        <begin position="345"/>
        <end position="378"/>
    </location>
</feature>
<dbReference type="InterPro" id="IPR001965">
    <property type="entry name" value="Znf_PHD"/>
</dbReference>
<dbReference type="Gene3D" id="3.30.40.10">
    <property type="entry name" value="Zinc/RING finger domain, C3HC4 (zinc finger)"/>
    <property type="match status" value="1"/>
</dbReference>
<dbReference type="AlphaFoldDB" id="A0A0D0BW78"/>
<gene>
    <name evidence="7" type="ORF">CY34DRAFT_799556</name>
</gene>
<reference evidence="7 8" key="1">
    <citation type="submission" date="2014-04" db="EMBL/GenBank/DDBJ databases">
        <authorList>
            <consortium name="DOE Joint Genome Institute"/>
            <person name="Kuo A."/>
            <person name="Ruytinx J."/>
            <person name="Rineau F."/>
            <person name="Colpaert J."/>
            <person name="Kohler A."/>
            <person name="Nagy L.G."/>
            <person name="Floudas D."/>
            <person name="Copeland A."/>
            <person name="Barry K.W."/>
            <person name="Cichocki N."/>
            <person name="Veneault-Fourrey C."/>
            <person name="LaButti K."/>
            <person name="Lindquist E.A."/>
            <person name="Lipzen A."/>
            <person name="Lundell T."/>
            <person name="Morin E."/>
            <person name="Murat C."/>
            <person name="Sun H."/>
            <person name="Tunlid A."/>
            <person name="Henrissat B."/>
            <person name="Grigoriev I.V."/>
            <person name="Hibbett D.S."/>
            <person name="Martin F."/>
            <person name="Nordberg H.P."/>
            <person name="Cantor M.N."/>
            <person name="Hua S.X."/>
        </authorList>
    </citation>
    <scope>NUCLEOTIDE SEQUENCE [LARGE SCALE GENOMIC DNA]</scope>
    <source>
        <strain evidence="7 8">UH-Slu-Lm8-n1</strain>
    </source>
</reference>
<keyword evidence="3" id="KW-0862">Zinc</keyword>
<feature type="compositionally biased region" description="Polar residues" evidence="5">
    <location>
        <begin position="76"/>
        <end position="92"/>
    </location>
</feature>
<evidence type="ECO:0000313" key="7">
    <source>
        <dbReference type="EMBL" id="KIK47198.1"/>
    </source>
</evidence>
<dbReference type="GO" id="GO:0008270">
    <property type="term" value="F:zinc ion binding"/>
    <property type="evidence" value="ECO:0007669"/>
    <property type="project" value="UniProtKB-KW"/>
</dbReference>
<evidence type="ECO:0000256" key="5">
    <source>
        <dbReference type="SAM" id="MobiDB-lite"/>
    </source>
</evidence>
<dbReference type="EMBL" id="KN835149">
    <property type="protein sequence ID" value="KIK47198.1"/>
    <property type="molecule type" value="Genomic_DNA"/>
</dbReference>
<dbReference type="InterPro" id="IPR019787">
    <property type="entry name" value="Znf_PHD-finger"/>
</dbReference>
<dbReference type="STRING" id="930992.A0A0D0BW78"/>
<feature type="compositionally biased region" description="Basic and acidic residues" evidence="5">
    <location>
        <begin position="300"/>
        <end position="312"/>
    </location>
</feature>
<dbReference type="Proteomes" id="UP000054485">
    <property type="component" value="Unassembled WGS sequence"/>
</dbReference>
<feature type="domain" description="PHD-type" evidence="6">
    <location>
        <begin position="1"/>
        <end position="68"/>
    </location>
</feature>
<evidence type="ECO:0000259" key="6">
    <source>
        <dbReference type="PROSITE" id="PS50016"/>
    </source>
</evidence>
<dbReference type="SUPFAM" id="SSF57903">
    <property type="entry name" value="FYVE/PHD zinc finger"/>
    <property type="match status" value="1"/>
</dbReference>
<keyword evidence="8" id="KW-1185">Reference proteome</keyword>
<evidence type="ECO:0000256" key="1">
    <source>
        <dbReference type="ARBA" id="ARBA00022723"/>
    </source>
</evidence>
<name>A0A0D0BW78_9AGAM</name>